<dbReference type="GO" id="GO:0005764">
    <property type="term" value="C:lysosome"/>
    <property type="evidence" value="ECO:0007669"/>
    <property type="project" value="UniProtKB-SubCell"/>
</dbReference>
<accession>A0AAU9ZYR4</accession>
<dbReference type="RefSeq" id="XP_051057381.1">
    <property type="nucleotide sequence ID" value="XM_051201424.1"/>
</dbReference>
<feature type="domain" description="TLDc" evidence="11">
    <location>
        <begin position="242"/>
        <end position="410"/>
    </location>
</feature>
<dbReference type="GO" id="GO:1900408">
    <property type="term" value="P:negative regulation of cellular response to oxidative stress"/>
    <property type="evidence" value="ECO:0007669"/>
    <property type="project" value="UniProtKB-ARBA"/>
</dbReference>
<dbReference type="GeneID" id="127234475"/>
<evidence type="ECO:0000256" key="9">
    <source>
        <dbReference type="ARBA" id="ARBA00042134"/>
    </source>
</evidence>
<dbReference type="GO" id="GO:0006979">
    <property type="term" value="P:response to oxidative stress"/>
    <property type="evidence" value="ECO:0007669"/>
    <property type="project" value="TreeGrafter"/>
</dbReference>
<gene>
    <name evidence="12" type="primary">Meak7</name>
    <name evidence="12" type="ORF">PHOROB_LOCUS13882</name>
</gene>
<reference evidence="12" key="1">
    <citation type="submission" date="2022-06" db="EMBL/GenBank/DDBJ databases">
        <authorList>
            <person name="Andreotti S."/>
            <person name="Wyler E."/>
        </authorList>
    </citation>
    <scope>NUCLEOTIDE SEQUENCE</scope>
</reference>
<evidence type="ECO:0000256" key="6">
    <source>
        <dbReference type="ARBA" id="ARBA00023228"/>
    </source>
</evidence>
<evidence type="ECO:0000256" key="3">
    <source>
        <dbReference type="ARBA" id="ARBA00004496"/>
    </source>
</evidence>
<dbReference type="Proteomes" id="UP001152836">
    <property type="component" value="Unassembled WGS sequence"/>
</dbReference>
<dbReference type="PROSITE" id="PS51886">
    <property type="entry name" value="TLDC"/>
    <property type="match status" value="1"/>
</dbReference>
<keyword evidence="6" id="KW-0458">Lysosome</keyword>
<dbReference type="GO" id="GO:0016020">
    <property type="term" value="C:membrane"/>
    <property type="evidence" value="ECO:0007669"/>
    <property type="project" value="UniProtKB-SubCell"/>
</dbReference>
<evidence type="ECO:0000256" key="5">
    <source>
        <dbReference type="ARBA" id="ARBA00023136"/>
    </source>
</evidence>
<feature type="region of interest" description="Disordered" evidence="10">
    <location>
        <begin position="437"/>
        <end position="456"/>
    </location>
</feature>
<dbReference type="EMBL" id="CALSGD010001542">
    <property type="protein sequence ID" value="CAH7054002.1"/>
    <property type="molecule type" value="Genomic_DNA"/>
</dbReference>
<evidence type="ECO:0000259" key="11">
    <source>
        <dbReference type="PROSITE" id="PS51886"/>
    </source>
</evidence>
<keyword evidence="13" id="KW-1185">Reference proteome</keyword>
<sequence>MGNAKSLPSQKTCSKFLSEEQAEVDRLFDALSSNKGGSATETFSLEALKNHVKEALPPVMVTRLYNGMWRVKPTHKAHGGSRNVSREQFTVFLSHLLRGSVEEKGRMVMKIILAAECPVKAREVLKFTEELVASLVHVLTHRRELRGWTRRKPKASPTSVQVMAAQLLSQMKFQDGHTFLEPQCLDQVCDQTMIEDWVFHVPHVGIFLSVVVHRGLHLLNSSLDLSTLIPECQVGQEQHFESILDVPSIIYLNSHLAAEQRHRWRLLFSTQLHGHSFSQLCSHITHQGPSLLVIEDRDGYVFGGFASCSWEVKPQFQGDNKCFLFSIMPNMAMYMHTGYNDHFMYLNHGQQTMPNGLGMGGQHHYFGLWVAADFGKGHSKAKPTCTTYNSPQLSAQEDFQFDKMEVWGLGDLLKTCPVKNKKSILDSNPAAQSLLEISGRARHSEGLREVPDDDDD</sequence>
<evidence type="ECO:0000256" key="1">
    <source>
        <dbReference type="ARBA" id="ARBA00004370"/>
    </source>
</evidence>
<name>A0AAU9ZYR4_PHORO</name>
<proteinExistence type="predicted"/>
<dbReference type="GO" id="GO:0031929">
    <property type="term" value="P:TOR signaling"/>
    <property type="evidence" value="ECO:0007669"/>
    <property type="project" value="TreeGrafter"/>
</dbReference>
<dbReference type="KEGG" id="prob:127234475"/>
<keyword evidence="4" id="KW-0963">Cytoplasm</keyword>
<evidence type="ECO:0000256" key="4">
    <source>
        <dbReference type="ARBA" id="ARBA00022490"/>
    </source>
</evidence>
<organism evidence="12 13">
    <name type="scientific">Phodopus roborovskii</name>
    <name type="common">Roborovski's desert hamster</name>
    <name type="synonym">Cricetulus roborovskii</name>
    <dbReference type="NCBI Taxonomy" id="109678"/>
    <lineage>
        <taxon>Eukaryota</taxon>
        <taxon>Metazoa</taxon>
        <taxon>Chordata</taxon>
        <taxon>Craniata</taxon>
        <taxon>Vertebrata</taxon>
        <taxon>Euteleostomi</taxon>
        <taxon>Mammalia</taxon>
        <taxon>Eutheria</taxon>
        <taxon>Euarchontoglires</taxon>
        <taxon>Glires</taxon>
        <taxon>Rodentia</taxon>
        <taxon>Myomorpha</taxon>
        <taxon>Muroidea</taxon>
        <taxon>Cricetidae</taxon>
        <taxon>Cricetinae</taxon>
        <taxon>Phodopus</taxon>
    </lineage>
</organism>
<dbReference type="AlphaFoldDB" id="A0AAU9ZYR4"/>
<evidence type="ECO:0000256" key="7">
    <source>
        <dbReference type="ARBA" id="ARBA00039594"/>
    </source>
</evidence>
<evidence type="ECO:0000256" key="2">
    <source>
        <dbReference type="ARBA" id="ARBA00004371"/>
    </source>
</evidence>
<evidence type="ECO:0000256" key="10">
    <source>
        <dbReference type="SAM" id="MobiDB-lite"/>
    </source>
</evidence>
<dbReference type="Pfam" id="PF07534">
    <property type="entry name" value="TLD"/>
    <property type="match status" value="1"/>
</dbReference>
<dbReference type="SMART" id="SM00584">
    <property type="entry name" value="TLDc"/>
    <property type="match status" value="1"/>
</dbReference>
<evidence type="ECO:0000313" key="13">
    <source>
        <dbReference type="Proteomes" id="UP001152836"/>
    </source>
</evidence>
<dbReference type="PANTHER" id="PTHR23354">
    <property type="entry name" value="NUCLEOLAR PROTEIN 7/ESTROGEN RECEPTOR COACTIVATOR-RELATED"/>
    <property type="match status" value="1"/>
</dbReference>
<dbReference type="CTD" id="57707"/>
<dbReference type="InterPro" id="IPR006571">
    <property type="entry name" value="TLDc_dom"/>
</dbReference>
<keyword evidence="5" id="KW-0472">Membrane</keyword>
<protein>
    <recommendedName>
        <fullName evidence="7">MTOR-associated protein MEAK7</fullName>
    </recommendedName>
    <alternativeName>
        <fullName evidence="9">TBC/LysM-associated domain-containing protein 1</fullName>
    </alternativeName>
    <alternativeName>
        <fullName evidence="8">TLD domain-containing protein 1</fullName>
    </alternativeName>
</protein>
<dbReference type="PANTHER" id="PTHR23354:SF131">
    <property type="entry name" value="MTOR-ASSOCIATED PROTEIN MEAK7"/>
    <property type="match status" value="1"/>
</dbReference>
<comment type="caution">
    <text evidence="12">The sequence shown here is derived from an EMBL/GenBank/DDBJ whole genome shotgun (WGS) entry which is preliminary data.</text>
</comment>
<comment type="subcellular location">
    <subcellularLocation>
        <location evidence="3">Cytoplasm</location>
    </subcellularLocation>
    <subcellularLocation>
        <location evidence="2">Lysosome</location>
    </subcellularLocation>
    <subcellularLocation>
        <location evidence="1">Membrane</location>
    </subcellularLocation>
</comment>
<dbReference type="GO" id="GO:0005634">
    <property type="term" value="C:nucleus"/>
    <property type="evidence" value="ECO:0007669"/>
    <property type="project" value="TreeGrafter"/>
</dbReference>
<evidence type="ECO:0000256" key="8">
    <source>
        <dbReference type="ARBA" id="ARBA00041780"/>
    </source>
</evidence>
<evidence type="ECO:0000313" key="12">
    <source>
        <dbReference type="EMBL" id="CAH7054002.1"/>
    </source>
</evidence>